<comment type="similarity">
    <text evidence="1 6">Belongs to the sigma-70 factor family.</text>
</comment>
<dbReference type="GO" id="GO:0003677">
    <property type="term" value="F:DNA binding"/>
    <property type="evidence" value="ECO:0007669"/>
    <property type="project" value="UniProtKB-KW"/>
</dbReference>
<evidence type="ECO:0000313" key="9">
    <source>
        <dbReference type="EMBL" id="QEX17498.1"/>
    </source>
</evidence>
<keyword evidence="2 6" id="KW-0805">Transcription regulation</keyword>
<evidence type="ECO:0000256" key="3">
    <source>
        <dbReference type="ARBA" id="ARBA00023082"/>
    </source>
</evidence>
<dbReference type="PROSITE" id="PS00715">
    <property type="entry name" value="SIGMA70_1"/>
    <property type="match status" value="1"/>
</dbReference>
<dbReference type="InterPro" id="IPR050813">
    <property type="entry name" value="Sigma-70_Factor"/>
</dbReference>
<comment type="function">
    <text evidence="6">Sigma factors are initiation factors that promote the attachment of RNA polymerase to specific initiation sites and are then released.</text>
</comment>
<evidence type="ECO:0000259" key="8">
    <source>
        <dbReference type="PROSITE" id="PS00716"/>
    </source>
</evidence>
<dbReference type="PANTHER" id="PTHR30376:SF3">
    <property type="entry name" value="RNA POLYMERASE SIGMA FACTOR RPOH"/>
    <property type="match status" value="1"/>
</dbReference>
<evidence type="ECO:0000256" key="2">
    <source>
        <dbReference type="ARBA" id="ARBA00023015"/>
    </source>
</evidence>
<keyword evidence="4 6" id="KW-0238">DNA-binding</keyword>
<dbReference type="InterPro" id="IPR013324">
    <property type="entry name" value="RNA_pol_sigma_r3/r4-like"/>
</dbReference>
<dbReference type="CDD" id="cd06171">
    <property type="entry name" value="Sigma70_r4"/>
    <property type="match status" value="1"/>
</dbReference>
<dbReference type="InterPro" id="IPR013325">
    <property type="entry name" value="RNA_pol_sigma_r2"/>
</dbReference>
<feature type="domain" description="RNA polymerase sigma-70" evidence="7">
    <location>
        <begin position="74"/>
        <end position="87"/>
    </location>
</feature>
<dbReference type="Gene3D" id="1.10.601.10">
    <property type="entry name" value="RNA Polymerase Primary Sigma Factor"/>
    <property type="match status" value="1"/>
</dbReference>
<dbReference type="NCBIfam" id="TIGR02937">
    <property type="entry name" value="sigma70-ECF"/>
    <property type="match status" value="1"/>
</dbReference>
<dbReference type="Proteomes" id="UP000326202">
    <property type="component" value="Chromosome"/>
</dbReference>
<evidence type="ECO:0000256" key="5">
    <source>
        <dbReference type="ARBA" id="ARBA00023163"/>
    </source>
</evidence>
<proteinExistence type="inferred from homology"/>
<organism evidence="9 10">
    <name type="scientific">Hypericibacter terrae</name>
    <dbReference type="NCBI Taxonomy" id="2602015"/>
    <lineage>
        <taxon>Bacteria</taxon>
        <taxon>Pseudomonadati</taxon>
        <taxon>Pseudomonadota</taxon>
        <taxon>Alphaproteobacteria</taxon>
        <taxon>Rhodospirillales</taxon>
        <taxon>Dongiaceae</taxon>
        <taxon>Hypericibacter</taxon>
    </lineage>
</organism>
<dbReference type="InterPro" id="IPR014284">
    <property type="entry name" value="RNA_pol_sigma-70_dom"/>
</dbReference>
<dbReference type="NCBIfam" id="NF005143">
    <property type="entry name" value="PRK06596.1"/>
    <property type="match status" value="1"/>
</dbReference>
<accession>A0A5J6MJ52</accession>
<evidence type="ECO:0000313" key="10">
    <source>
        <dbReference type="Proteomes" id="UP000326202"/>
    </source>
</evidence>
<reference evidence="9 10" key="1">
    <citation type="submission" date="2019-08" db="EMBL/GenBank/DDBJ databases">
        <title>Hyperibacter terrae gen. nov., sp. nov. and Hyperibacter viscosus sp. nov., two new members in the family Rhodospirillaceae isolated from the rhizosphere of Hypericum perforatum.</title>
        <authorList>
            <person name="Noviana Z."/>
        </authorList>
    </citation>
    <scope>NUCLEOTIDE SEQUENCE [LARGE SCALE GENOMIC DNA]</scope>
    <source>
        <strain evidence="9 10">R5913</strain>
    </source>
</reference>
<dbReference type="Gene3D" id="1.20.140.160">
    <property type="match status" value="1"/>
</dbReference>
<dbReference type="SUPFAM" id="SSF88946">
    <property type="entry name" value="Sigma2 domain of RNA polymerase sigma factors"/>
    <property type="match status" value="1"/>
</dbReference>
<evidence type="ECO:0000256" key="4">
    <source>
        <dbReference type="ARBA" id="ARBA00023125"/>
    </source>
</evidence>
<dbReference type="GO" id="GO:0016987">
    <property type="term" value="F:sigma factor activity"/>
    <property type="evidence" value="ECO:0007669"/>
    <property type="project" value="UniProtKB-KW"/>
</dbReference>
<dbReference type="Pfam" id="PF04542">
    <property type="entry name" value="Sigma70_r2"/>
    <property type="match status" value="1"/>
</dbReference>
<dbReference type="InterPro" id="IPR007630">
    <property type="entry name" value="RNA_pol_sigma70_r4"/>
</dbReference>
<keyword evidence="10" id="KW-1185">Reference proteome</keyword>
<dbReference type="GO" id="GO:0006352">
    <property type="term" value="P:DNA-templated transcription initiation"/>
    <property type="evidence" value="ECO:0007669"/>
    <property type="project" value="InterPro"/>
</dbReference>
<dbReference type="NCBIfam" id="NF005693">
    <property type="entry name" value="PRK07500.1"/>
    <property type="match status" value="1"/>
</dbReference>
<dbReference type="InterPro" id="IPR007627">
    <property type="entry name" value="RNA_pol_sigma70_r2"/>
</dbReference>
<name>A0A5J6MJ52_9PROT</name>
<dbReference type="InterPro" id="IPR000943">
    <property type="entry name" value="RNA_pol_sigma70"/>
</dbReference>
<evidence type="ECO:0000256" key="1">
    <source>
        <dbReference type="ARBA" id="ARBA00007788"/>
    </source>
</evidence>
<dbReference type="PANTHER" id="PTHR30376">
    <property type="entry name" value="SIGMA FACTOR RPOH HEAT SHOCK RELATED"/>
    <property type="match status" value="1"/>
</dbReference>
<dbReference type="KEGG" id="htq:FRZ44_27980"/>
<feature type="domain" description="RNA polymerase sigma-70" evidence="8">
    <location>
        <begin position="250"/>
        <end position="276"/>
    </location>
</feature>
<keyword evidence="3 6" id="KW-0731">Sigma factor</keyword>
<dbReference type="PIRSF" id="PIRSF000770">
    <property type="entry name" value="RNA_pol_sigma-SigE/K"/>
    <property type="match status" value="1"/>
</dbReference>
<dbReference type="AlphaFoldDB" id="A0A5J6MJ52"/>
<dbReference type="SUPFAM" id="SSF88659">
    <property type="entry name" value="Sigma3 and sigma4 domains of RNA polymerase sigma factors"/>
    <property type="match status" value="1"/>
</dbReference>
<dbReference type="RefSeq" id="WP_151177756.1">
    <property type="nucleotide sequence ID" value="NZ_CP042906.1"/>
</dbReference>
<dbReference type="PROSITE" id="PS00716">
    <property type="entry name" value="SIGMA70_2"/>
    <property type="match status" value="1"/>
</dbReference>
<dbReference type="EMBL" id="CP042906">
    <property type="protein sequence ID" value="QEX17498.1"/>
    <property type="molecule type" value="Genomic_DNA"/>
</dbReference>
<evidence type="ECO:0000256" key="6">
    <source>
        <dbReference type="RuleBase" id="RU362124"/>
    </source>
</evidence>
<dbReference type="PRINTS" id="PR00046">
    <property type="entry name" value="SIGMA70FCT"/>
</dbReference>
<protein>
    <recommendedName>
        <fullName evidence="6">RNA polymerase sigma factor</fullName>
    </recommendedName>
</protein>
<dbReference type="OrthoDB" id="9809557at2"/>
<keyword evidence="5 6" id="KW-0804">Transcription</keyword>
<evidence type="ECO:0000259" key="7">
    <source>
        <dbReference type="PROSITE" id="PS00715"/>
    </source>
</evidence>
<dbReference type="Pfam" id="PF04545">
    <property type="entry name" value="Sigma70_r4"/>
    <property type="match status" value="1"/>
</dbReference>
<sequence length="287" mass="32511">MGSVASYSTDRLDRNLLRYAMRLPTLSVEEETGLTRAWSTERDEAALQKLVSAHLRMVISQATRYRSYGLALSDLVQEGTVGLMQAAERFDPERQVRFSTYAIWWIRAAIQDYVLRNWSVVRVGTTHAEKRLFFNLRRLRAKIAQSGVGTLNPEQAAILARELNVSLDVIENIDSRLSARDCSVNEPFGESGDGEWQDMLADERATPEEQVTADLDSQTRSRWLAAAMSELPDREQIIIRKRHLAENGATLEDLSHELGVSKERVRQLEKRALGKLQAILVDRETVA</sequence>
<gene>
    <name evidence="9" type="primary">rpoH2</name>
    <name evidence="9" type="ORF">FRZ44_27980</name>
</gene>